<reference evidence="9 10" key="1">
    <citation type="submission" date="2020-06" db="EMBL/GenBank/DDBJ databases">
        <title>Transcriptomic and genomic resources for Thalictrum thalictroides and T. hernandezii: Facilitating candidate gene discovery in an emerging model plant lineage.</title>
        <authorList>
            <person name="Arias T."/>
            <person name="Riano-Pachon D.M."/>
            <person name="Di Stilio V.S."/>
        </authorList>
    </citation>
    <scope>NUCLEOTIDE SEQUENCE [LARGE SCALE GENOMIC DNA]</scope>
    <source>
        <strain evidence="10">cv. WT478/WT964</strain>
        <tissue evidence="9">Leaves</tissue>
    </source>
</reference>
<keyword evidence="10" id="KW-1185">Reference proteome</keyword>
<gene>
    <name evidence="9" type="ORF">FRX31_013860</name>
</gene>
<evidence type="ECO:0000259" key="7">
    <source>
        <dbReference type="PROSITE" id="PS50090"/>
    </source>
</evidence>
<evidence type="ECO:0000256" key="4">
    <source>
        <dbReference type="ARBA" id="ARBA00023125"/>
    </source>
</evidence>
<dbReference type="OrthoDB" id="2143914at2759"/>
<comment type="caution">
    <text evidence="9">The sequence shown here is derived from an EMBL/GenBank/DDBJ whole genome shotgun (WGS) entry which is preliminary data.</text>
</comment>
<evidence type="ECO:0000256" key="6">
    <source>
        <dbReference type="ARBA" id="ARBA00023242"/>
    </source>
</evidence>
<dbReference type="AlphaFoldDB" id="A0A7J6WGT7"/>
<organism evidence="9 10">
    <name type="scientific">Thalictrum thalictroides</name>
    <name type="common">Rue-anemone</name>
    <name type="synonym">Anemone thalictroides</name>
    <dbReference type="NCBI Taxonomy" id="46969"/>
    <lineage>
        <taxon>Eukaryota</taxon>
        <taxon>Viridiplantae</taxon>
        <taxon>Streptophyta</taxon>
        <taxon>Embryophyta</taxon>
        <taxon>Tracheophyta</taxon>
        <taxon>Spermatophyta</taxon>
        <taxon>Magnoliopsida</taxon>
        <taxon>Ranunculales</taxon>
        <taxon>Ranunculaceae</taxon>
        <taxon>Thalictroideae</taxon>
        <taxon>Thalictrum</taxon>
    </lineage>
</organism>
<dbReference type="InterPro" id="IPR009057">
    <property type="entry name" value="Homeodomain-like_sf"/>
</dbReference>
<feature type="domain" description="Myb-like" evidence="7">
    <location>
        <begin position="118"/>
        <end position="168"/>
    </location>
</feature>
<dbReference type="InterPro" id="IPR050560">
    <property type="entry name" value="MYB_TF"/>
</dbReference>
<comment type="subcellular location">
    <subcellularLocation>
        <location evidence="1">Nucleus</location>
    </subcellularLocation>
</comment>
<dbReference type="Pfam" id="PF13921">
    <property type="entry name" value="Myb_DNA-bind_6"/>
    <property type="match status" value="1"/>
</dbReference>
<dbReference type="CDD" id="cd00167">
    <property type="entry name" value="SANT"/>
    <property type="match status" value="2"/>
</dbReference>
<keyword evidence="6" id="KW-0539">Nucleus</keyword>
<evidence type="ECO:0000256" key="3">
    <source>
        <dbReference type="ARBA" id="ARBA00023015"/>
    </source>
</evidence>
<keyword evidence="2" id="KW-0677">Repeat</keyword>
<dbReference type="FunFam" id="1.10.10.60:FF:000060">
    <property type="entry name" value="MYB transcription factor"/>
    <property type="match status" value="1"/>
</dbReference>
<evidence type="ECO:0000256" key="2">
    <source>
        <dbReference type="ARBA" id="ARBA00022737"/>
    </source>
</evidence>
<dbReference type="InterPro" id="IPR017930">
    <property type="entry name" value="Myb_dom"/>
</dbReference>
<name>A0A7J6WGT7_THATH</name>
<keyword evidence="4" id="KW-0238">DNA-binding</keyword>
<evidence type="ECO:0000313" key="10">
    <source>
        <dbReference type="Proteomes" id="UP000554482"/>
    </source>
</evidence>
<dbReference type="SMART" id="SM00717">
    <property type="entry name" value="SANT"/>
    <property type="match status" value="2"/>
</dbReference>
<dbReference type="PROSITE" id="PS50090">
    <property type="entry name" value="MYB_LIKE"/>
    <property type="match status" value="2"/>
</dbReference>
<evidence type="ECO:0000256" key="5">
    <source>
        <dbReference type="ARBA" id="ARBA00023163"/>
    </source>
</evidence>
<dbReference type="Proteomes" id="UP000554482">
    <property type="component" value="Unassembled WGS sequence"/>
</dbReference>
<dbReference type="PROSITE" id="PS51294">
    <property type="entry name" value="HTH_MYB"/>
    <property type="match status" value="2"/>
</dbReference>
<accession>A0A7J6WGT7</accession>
<evidence type="ECO:0000313" key="9">
    <source>
        <dbReference type="EMBL" id="KAF5196551.1"/>
    </source>
</evidence>
<keyword evidence="3" id="KW-0805">Transcription regulation</keyword>
<dbReference type="PANTHER" id="PTHR45614:SF259">
    <property type="entry name" value="MYB DOMAIN PROTEIN 89-RELATED"/>
    <property type="match status" value="1"/>
</dbReference>
<sequence length="332" mass="37686">MEMQFLSSSPLELQQKGWNFQTLNSKGNDGYESDLMFMNQGTEMEEKVESFVARKDNEVIAGKSHVKSCSRGHWKPGEDARLIELVSQFGPQNWNLIAEKLDGRSGKSCRLRWFNQLDPRINRKAFSQEEEDKLLAAHRFYGNKWAVIARLFPGRTDNAVKNHWHVTMARRHKEQSNVYKRRKVSCSHETPYNGMEMMMTYPTNNAERELIITSSKDGESISTCTDLSMNSPSTRSNPSLFSHQHQQLYQVQMGISEENMVNGCFQKLDNSANGLYQLESTMMAIGVNQCGSTFSNSEVSTDSMAMNVKDSIENVSEKSNLPFIDFLGVGAT</sequence>
<dbReference type="SUPFAM" id="SSF46689">
    <property type="entry name" value="Homeodomain-like"/>
    <property type="match status" value="1"/>
</dbReference>
<proteinExistence type="predicted"/>
<dbReference type="PANTHER" id="PTHR45614">
    <property type="entry name" value="MYB PROTEIN-RELATED"/>
    <property type="match status" value="1"/>
</dbReference>
<dbReference type="GO" id="GO:0005634">
    <property type="term" value="C:nucleus"/>
    <property type="evidence" value="ECO:0007669"/>
    <property type="project" value="UniProtKB-SubCell"/>
</dbReference>
<dbReference type="EMBL" id="JABWDY010015830">
    <property type="protein sequence ID" value="KAF5196551.1"/>
    <property type="molecule type" value="Genomic_DNA"/>
</dbReference>
<dbReference type="GO" id="GO:0000981">
    <property type="term" value="F:DNA-binding transcription factor activity, RNA polymerase II-specific"/>
    <property type="evidence" value="ECO:0007669"/>
    <property type="project" value="TreeGrafter"/>
</dbReference>
<dbReference type="GO" id="GO:0000978">
    <property type="term" value="F:RNA polymerase II cis-regulatory region sequence-specific DNA binding"/>
    <property type="evidence" value="ECO:0007669"/>
    <property type="project" value="TreeGrafter"/>
</dbReference>
<feature type="domain" description="Myb-like" evidence="7">
    <location>
        <begin position="71"/>
        <end position="117"/>
    </location>
</feature>
<evidence type="ECO:0000259" key="8">
    <source>
        <dbReference type="PROSITE" id="PS51294"/>
    </source>
</evidence>
<protein>
    <submittedName>
        <fullName evidence="9">Transcription factor csa</fullName>
    </submittedName>
</protein>
<keyword evidence="5" id="KW-0804">Transcription</keyword>
<dbReference type="InterPro" id="IPR001005">
    <property type="entry name" value="SANT/Myb"/>
</dbReference>
<evidence type="ECO:0000256" key="1">
    <source>
        <dbReference type="ARBA" id="ARBA00004123"/>
    </source>
</evidence>
<feature type="domain" description="HTH myb-type" evidence="8">
    <location>
        <begin position="67"/>
        <end position="121"/>
    </location>
</feature>
<feature type="domain" description="HTH myb-type" evidence="8">
    <location>
        <begin position="122"/>
        <end position="172"/>
    </location>
</feature>
<dbReference type="Gene3D" id="1.10.10.60">
    <property type="entry name" value="Homeodomain-like"/>
    <property type="match status" value="2"/>
</dbReference>